<gene>
    <name evidence="3" type="primary">addB</name>
    <name evidence="3" type="ORF">K7G82_12690</name>
</gene>
<dbReference type="NCBIfam" id="TIGR02786">
    <property type="entry name" value="addB_alphas"/>
    <property type="match status" value="1"/>
</dbReference>
<feature type="region of interest" description="Disordered" evidence="1">
    <location>
        <begin position="699"/>
        <end position="721"/>
    </location>
</feature>
<reference evidence="3 4" key="1">
    <citation type="submission" date="2021-08" db="EMBL/GenBank/DDBJ databases">
        <authorList>
            <person name="Tuo L."/>
        </authorList>
    </citation>
    <scope>NUCLEOTIDE SEQUENCE [LARGE SCALE GENOMIC DNA]</scope>
    <source>
        <strain evidence="3 4">JCM 31229</strain>
    </source>
</reference>
<evidence type="ECO:0000259" key="2">
    <source>
        <dbReference type="Pfam" id="PF12705"/>
    </source>
</evidence>
<feature type="domain" description="PD-(D/E)XK endonuclease-like" evidence="2">
    <location>
        <begin position="723"/>
        <end position="957"/>
    </location>
</feature>
<comment type="caution">
    <text evidence="3">The sequence shown here is derived from an EMBL/GenBank/DDBJ whole genome shotgun (WGS) entry which is preliminary data.</text>
</comment>
<dbReference type="InterPro" id="IPR027417">
    <property type="entry name" value="P-loop_NTPase"/>
</dbReference>
<name>A0ABS7PR53_9SPHN</name>
<evidence type="ECO:0000313" key="4">
    <source>
        <dbReference type="Proteomes" id="UP000706039"/>
    </source>
</evidence>
<keyword evidence="4" id="KW-1185">Reference proteome</keyword>
<dbReference type="Pfam" id="PF12705">
    <property type="entry name" value="PDDEXK_1"/>
    <property type="match status" value="1"/>
</dbReference>
<dbReference type="SUPFAM" id="SSF52540">
    <property type="entry name" value="P-loop containing nucleoside triphosphate hydrolases"/>
    <property type="match status" value="1"/>
</dbReference>
<dbReference type="Proteomes" id="UP000706039">
    <property type="component" value="Unassembled WGS sequence"/>
</dbReference>
<organism evidence="3 4">
    <name type="scientific">Sphingomonas colocasiae</name>
    <dbReference type="NCBI Taxonomy" id="1848973"/>
    <lineage>
        <taxon>Bacteria</taxon>
        <taxon>Pseudomonadati</taxon>
        <taxon>Pseudomonadota</taxon>
        <taxon>Alphaproteobacteria</taxon>
        <taxon>Sphingomonadales</taxon>
        <taxon>Sphingomonadaceae</taxon>
        <taxon>Sphingomonas</taxon>
    </lineage>
</organism>
<accession>A0ABS7PR53</accession>
<dbReference type="Gene3D" id="3.90.320.10">
    <property type="match status" value="1"/>
</dbReference>
<dbReference type="RefSeq" id="WP_222990174.1">
    <property type="nucleotide sequence ID" value="NZ_JAINVV010000004.1"/>
</dbReference>
<proteinExistence type="predicted"/>
<sequence length="1000" mass="108074">MGERTRPAVFTIPHHRAFADALAEGLLRTHGESPLGLAQGIVLVPNNRAARAVTEAFVRRSEGGLLLPRLVPIGDDALDERLGSALDPIGSGDPVPPAMEPMRRLMMLARLVQRERSRIGEPVDAAEALRLAADLARTLDQMLVEDVAPSRLRTLDVAGELSAHWQKSLALLTVILDQWPDALARIGRIDLADRRNRLLRKVAARWRDAPPPGFVVAAGLTNPPPAAAELLRVIARMERGMVVLPGLSLADEMPDAEWDALGPFDPDPVTGFRRRSIETHPQFHLKLLLDRMALARGEVDIWRWGGGHDARAPRSKAIANALTPAEYSDKWGDPETVRNLAGIRALEAATPAEEAQAIAIMLREALETPARTAALVTPDRALATRVSAHLRRWGIEADDSAGQPLSVKPEGALLLAIVEAAAERFAPVPLLALLKHPLVRSGEGRLAWLDHVRVLDVALRGPRPPAGLSGIDDFLAGGTDREQRVRKRALPGWIEIRDLLAPLETGFAAASSLSAAVEAVREAATRLAGEAAWSGSAGREAADLLADLEAHAPDGPDGVRIDAISALLRRMMDEIAVRPPQGGHPRISIWGAIEARLQQPDLMILGGLNEGVWPGLPSPDPWLAPRARHELKLPSLERRIGIAAHDLAGALGAPQVVVTRARRDASAPTIASRFWLRMEAMSGEMTRIDDAGAWARALDKPDDFNPAEQPAPAPPVGDRPTALSVTQVDRLKADPYAFYALKMLNLRALDPIDADPSAAWRGTAIHAVLEDWAKQGWAPGRLLPIAEALFARAEVHPLLRALWQPRVMEALDWIGREIEAGRAEGREPWKAEAWGKAEIAGIALDGRADRIDRLPDGGFAVIDYKTGKPPSDTAVAEGFAMQLGLLGLLAERGGFEGVSGAAGAFEYWSLAKDRGQFGSRRSPVHPEAKGGKVATGDFTALAERSFAAAAARWLTGDEPFTAKLHPEYAPYGDYDQLMRLDEWYGRERAPVQVAAQEGEG</sequence>
<dbReference type="InterPro" id="IPR038726">
    <property type="entry name" value="PDDEXK_AddAB-type"/>
</dbReference>
<evidence type="ECO:0000256" key="1">
    <source>
        <dbReference type="SAM" id="MobiDB-lite"/>
    </source>
</evidence>
<protein>
    <submittedName>
        <fullName evidence="3">Double-strand break repair protein AddB</fullName>
    </submittedName>
</protein>
<dbReference type="InterPro" id="IPR014153">
    <property type="entry name" value="Ds_break_AddB"/>
</dbReference>
<dbReference type="InterPro" id="IPR011604">
    <property type="entry name" value="PDDEXK-like_dom_sf"/>
</dbReference>
<dbReference type="EMBL" id="JAINVV010000004">
    <property type="protein sequence ID" value="MBY8823155.1"/>
    <property type="molecule type" value="Genomic_DNA"/>
</dbReference>
<evidence type="ECO:0000313" key="3">
    <source>
        <dbReference type="EMBL" id="MBY8823155.1"/>
    </source>
</evidence>
<dbReference type="InterPro" id="IPR011335">
    <property type="entry name" value="Restrct_endonuc-II-like"/>
</dbReference>
<dbReference type="SUPFAM" id="SSF52980">
    <property type="entry name" value="Restriction endonuclease-like"/>
    <property type="match status" value="1"/>
</dbReference>